<organism evidence="3 4">
    <name type="scientific">Photobacterium pectinilyticum</name>
    <dbReference type="NCBI Taxonomy" id="2906793"/>
    <lineage>
        <taxon>Bacteria</taxon>
        <taxon>Pseudomonadati</taxon>
        <taxon>Pseudomonadota</taxon>
        <taxon>Gammaproteobacteria</taxon>
        <taxon>Vibrionales</taxon>
        <taxon>Vibrionaceae</taxon>
        <taxon>Photobacterium</taxon>
    </lineage>
</organism>
<evidence type="ECO:0000259" key="2">
    <source>
        <dbReference type="Pfam" id="PF05707"/>
    </source>
</evidence>
<comment type="caution">
    <text evidence="3">The sequence shown here is derived from an EMBL/GenBank/DDBJ whole genome shotgun (WGS) entry which is preliminary data.</text>
</comment>
<dbReference type="Pfam" id="PF05707">
    <property type="entry name" value="Zot"/>
    <property type="match status" value="1"/>
</dbReference>
<evidence type="ECO:0000313" key="3">
    <source>
        <dbReference type="EMBL" id="MCQ1061257.1"/>
    </source>
</evidence>
<evidence type="ECO:0000313" key="4">
    <source>
        <dbReference type="Proteomes" id="UP001524460"/>
    </source>
</evidence>
<accession>A0ABT1NAW2</accession>
<dbReference type="InterPro" id="IPR008900">
    <property type="entry name" value="Zot_N"/>
</dbReference>
<keyword evidence="4" id="KW-1185">Reference proteome</keyword>
<dbReference type="Gene3D" id="3.40.50.300">
    <property type="entry name" value="P-loop containing nucleotide triphosphate hydrolases"/>
    <property type="match status" value="1"/>
</dbReference>
<sequence>MPINIIVGRPGSGKSYESVVYHIIPALKEGRKVITNVPLNLEHFESVFGAEILDLIEVREDSYSRESGSVRAFSTAQCFTADEWKNDDGVGALFVIDECHFVLPSQGRGKQATEHLSGVLDYLSMHRHYGHDILLMTQSLGKLHKDVRAMIQIQYRVSKHTAAGSDKTYTQKVLDGAEGRAAELNTNVRNYKSRFFPFYVSHTKSDKAVNEAHSSDIKPIWKRWYFWVGIPAIVIALPMSISSALALFGTEPVEEPQAVVVEQAQANHQEKKIPPIKTPKRSVAHPFEKLSLSITGSSMTSYKDDRGKLHRQSEVYFKAMNKSRYEFPLKLQDLYMAGYDVAVMGHCLVEIKYDDYQDFVYCEGTKPKGQNQSMDLTSSFTSALSSNTP</sequence>
<name>A0ABT1NAW2_9GAMM</name>
<gene>
    <name evidence="3" type="ORF">NHN17_24810</name>
</gene>
<evidence type="ECO:0000256" key="1">
    <source>
        <dbReference type="SAM" id="MobiDB-lite"/>
    </source>
</evidence>
<feature type="domain" description="Zona occludens toxin N-terminal" evidence="2">
    <location>
        <begin position="3"/>
        <end position="203"/>
    </location>
</feature>
<dbReference type="RefSeq" id="WP_255045369.1">
    <property type="nucleotide sequence ID" value="NZ_JANEYT010000130.1"/>
</dbReference>
<dbReference type="Proteomes" id="UP001524460">
    <property type="component" value="Unassembled WGS sequence"/>
</dbReference>
<protein>
    <recommendedName>
        <fullName evidence="2">Zona occludens toxin N-terminal domain-containing protein</fullName>
    </recommendedName>
</protein>
<dbReference type="EMBL" id="JANEYT010000130">
    <property type="protein sequence ID" value="MCQ1061257.1"/>
    <property type="molecule type" value="Genomic_DNA"/>
</dbReference>
<proteinExistence type="predicted"/>
<dbReference type="InterPro" id="IPR027417">
    <property type="entry name" value="P-loop_NTPase"/>
</dbReference>
<reference evidence="3 4" key="1">
    <citation type="submission" date="2022-07" db="EMBL/GenBank/DDBJ databases">
        <title>Photobacterium pectinilyticum sp. nov., a marine bacterium isolated from surface seawater of Qingdao offshore.</title>
        <authorList>
            <person name="Wang X."/>
        </authorList>
    </citation>
    <scope>NUCLEOTIDE SEQUENCE [LARGE SCALE GENOMIC DNA]</scope>
    <source>
        <strain evidence="3 4">ZSDE20</strain>
    </source>
</reference>
<feature type="region of interest" description="Disordered" evidence="1">
    <location>
        <begin position="369"/>
        <end position="389"/>
    </location>
</feature>